<organism evidence="1 2">
    <name type="scientific">Pseudomonas jinjuensis</name>
    <dbReference type="NCBI Taxonomy" id="198616"/>
    <lineage>
        <taxon>Bacteria</taxon>
        <taxon>Pseudomonadati</taxon>
        <taxon>Pseudomonadota</taxon>
        <taxon>Gammaproteobacteria</taxon>
        <taxon>Pseudomonadales</taxon>
        <taxon>Pseudomonadaceae</taxon>
        <taxon>Pseudomonas</taxon>
    </lineage>
</organism>
<dbReference type="STRING" id="198616.SAMN05216193_105122"/>
<name>A0A1H0ECK7_9PSED</name>
<keyword evidence="2" id="KW-1185">Reference proteome</keyword>
<dbReference type="Proteomes" id="UP000242957">
    <property type="component" value="Unassembled WGS sequence"/>
</dbReference>
<dbReference type="RefSeq" id="WP_084310616.1">
    <property type="nucleotide sequence ID" value="NZ_FNIJ01000005.1"/>
</dbReference>
<gene>
    <name evidence="1" type="ORF">SAMN05216193_105122</name>
</gene>
<dbReference type="AlphaFoldDB" id="A0A1H0ECK7"/>
<evidence type="ECO:0000313" key="2">
    <source>
        <dbReference type="Proteomes" id="UP000242957"/>
    </source>
</evidence>
<reference evidence="2" key="1">
    <citation type="submission" date="2016-10" db="EMBL/GenBank/DDBJ databases">
        <authorList>
            <person name="Varghese N."/>
            <person name="Submissions S."/>
        </authorList>
    </citation>
    <scope>NUCLEOTIDE SEQUENCE [LARGE SCALE GENOMIC DNA]</scope>
    <source>
        <strain evidence="2">JCM 21621</strain>
    </source>
</reference>
<evidence type="ECO:0000313" key="1">
    <source>
        <dbReference type="EMBL" id="SDN80070.1"/>
    </source>
</evidence>
<sequence length="72" mass="8341">MNKTNERLLRALRDAAINIEVACLAMNAAAQQLEDEEISRLLRKNIDTLRQDSTILRVHAREVSEKKIRRRA</sequence>
<accession>A0A1H0ECK7</accession>
<protein>
    <submittedName>
        <fullName evidence="1">Uncharacterized protein</fullName>
    </submittedName>
</protein>
<dbReference type="EMBL" id="FNIJ01000005">
    <property type="protein sequence ID" value="SDN80070.1"/>
    <property type="molecule type" value="Genomic_DNA"/>
</dbReference>
<proteinExistence type="predicted"/>